<evidence type="ECO:0000256" key="1">
    <source>
        <dbReference type="SAM" id="MobiDB-lite"/>
    </source>
</evidence>
<feature type="region of interest" description="Disordered" evidence="1">
    <location>
        <begin position="47"/>
        <end position="74"/>
    </location>
</feature>
<dbReference type="AlphaFoldDB" id="A0A7J6VTI5"/>
<accession>A0A7J6VTI5</accession>
<reference evidence="2 3" key="1">
    <citation type="submission" date="2020-06" db="EMBL/GenBank/DDBJ databases">
        <title>Transcriptomic and genomic resources for Thalictrum thalictroides and T. hernandezii: Facilitating candidate gene discovery in an emerging model plant lineage.</title>
        <authorList>
            <person name="Arias T."/>
            <person name="Riano-Pachon D.M."/>
            <person name="Di Stilio V.S."/>
        </authorList>
    </citation>
    <scope>NUCLEOTIDE SEQUENCE [LARGE SCALE GENOMIC DNA]</scope>
    <source>
        <strain evidence="3">cv. WT478/WT964</strain>
        <tissue evidence="2">Leaves</tissue>
    </source>
</reference>
<gene>
    <name evidence="2" type="ORF">FRX31_022019</name>
</gene>
<evidence type="ECO:0000313" key="2">
    <source>
        <dbReference type="EMBL" id="KAF5188394.1"/>
    </source>
</evidence>
<sequence>MAANINNTKSASSPLLRRSVMTEECRNALRARDRLLYRQRRNNFSEQQLHTFRERQRQQRNNKRQNISADQRAHHLASRRLLYQNHHRQNLIEQAPSSQNLPDTVMVTHLQQHLQSEVERFQIRPLTASVNTNMNSISIDLG</sequence>
<organism evidence="2 3">
    <name type="scientific">Thalictrum thalictroides</name>
    <name type="common">Rue-anemone</name>
    <name type="synonym">Anemone thalictroides</name>
    <dbReference type="NCBI Taxonomy" id="46969"/>
    <lineage>
        <taxon>Eukaryota</taxon>
        <taxon>Viridiplantae</taxon>
        <taxon>Streptophyta</taxon>
        <taxon>Embryophyta</taxon>
        <taxon>Tracheophyta</taxon>
        <taxon>Spermatophyta</taxon>
        <taxon>Magnoliopsida</taxon>
        <taxon>Ranunculales</taxon>
        <taxon>Ranunculaceae</taxon>
        <taxon>Thalictroideae</taxon>
        <taxon>Thalictrum</taxon>
    </lineage>
</organism>
<keyword evidence="3" id="KW-1185">Reference proteome</keyword>
<proteinExistence type="predicted"/>
<name>A0A7J6VTI5_THATH</name>
<dbReference type="EMBL" id="JABWDY010026855">
    <property type="protein sequence ID" value="KAF5188394.1"/>
    <property type="molecule type" value="Genomic_DNA"/>
</dbReference>
<dbReference type="Proteomes" id="UP000554482">
    <property type="component" value="Unassembled WGS sequence"/>
</dbReference>
<protein>
    <submittedName>
        <fullName evidence="2">Uncharacterized protein</fullName>
    </submittedName>
</protein>
<evidence type="ECO:0000313" key="3">
    <source>
        <dbReference type="Proteomes" id="UP000554482"/>
    </source>
</evidence>
<comment type="caution">
    <text evidence="2">The sequence shown here is derived from an EMBL/GenBank/DDBJ whole genome shotgun (WGS) entry which is preliminary data.</text>
</comment>